<dbReference type="Pfam" id="PF01364">
    <property type="entry name" value="Peptidase_C25"/>
    <property type="match status" value="1"/>
</dbReference>
<dbReference type="Proteomes" id="UP001193734">
    <property type="component" value="Unassembled WGS sequence"/>
</dbReference>
<sequence length="538" mass="60330">MTDPIDYVIITKRSLVSSFEPLLKWKRMKGLYSKIITMEDIESDYEGDGIQLKLKNCLYKLYRNNGLQYVLLGGDDTVVPVRGCYGEVVAGNTPTKDLTIPTDLYYACFGKNFEWDGNNNGIYGETDDNINLYPDIYVTRLPVRLPEHVTAFVDKLICYEQGLHWNNNILMCGNKLNDDSTNPDIKNAEVRGDELYSNYIAPYWNGIRVKFYDTYTDFPTGADYELDADSLTHQMSLGYSFMDMITHGSQCWWILEKGWGYTINEGMTQNNCGSTIITTTACLTNAFDESDEGGPADPCLSESLIRNSSSGVVAYLGCSRQNWYHLTYISGSIDLKYESAFYKKLFSNSMEDKNFGKIAALAKSAMISSSSIYNAERWVQFGLNPIGDPEMPIYISAPKHFERIESMYSSGPVTIDVNHYEYNMCAMSADDDGASYYKVDYCGHEIPLTDLPVNSTISITSQGYIPDIYRVCLIQGETISDNKVYDCDIVKIADTLTSQKSFGPVVIKSGTTTINASDVIIDSITVEQGAELVINNKE</sequence>
<keyword evidence="1" id="KW-0732">Signal</keyword>
<accession>A0ABX2AW57</accession>
<dbReference type="GeneID" id="82158470"/>
<dbReference type="SUPFAM" id="SSF52129">
    <property type="entry name" value="Caspase-like"/>
    <property type="match status" value="1"/>
</dbReference>
<dbReference type="InterPro" id="IPR029031">
    <property type="entry name" value="Gingipain_N_sf"/>
</dbReference>
<dbReference type="InterPro" id="IPR029030">
    <property type="entry name" value="Caspase-like_dom_sf"/>
</dbReference>
<evidence type="ECO:0000256" key="1">
    <source>
        <dbReference type="ARBA" id="ARBA00022729"/>
    </source>
</evidence>
<evidence type="ECO:0000313" key="3">
    <source>
        <dbReference type="EMBL" id="NPE15012.1"/>
    </source>
</evidence>
<dbReference type="EMBL" id="JABKKE010000023">
    <property type="protein sequence ID" value="NPE15012.1"/>
    <property type="molecule type" value="Genomic_DNA"/>
</dbReference>
<organism evidence="3 4">
    <name type="scientific">Xylanibacter rodentium</name>
    <dbReference type="NCBI Taxonomy" id="2736289"/>
    <lineage>
        <taxon>Bacteria</taxon>
        <taxon>Pseudomonadati</taxon>
        <taxon>Bacteroidota</taxon>
        <taxon>Bacteroidia</taxon>
        <taxon>Bacteroidales</taxon>
        <taxon>Prevotellaceae</taxon>
        <taxon>Xylanibacter</taxon>
    </lineage>
</organism>
<dbReference type="RefSeq" id="WP_172174834.1">
    <property type="nucleotide sequence ID" value="NZ_CASGIA010000020.1"/>
</dbReference>
<evidence type="ECO:0000313" key="4">
    <source>
        <dbReference type="Proteomes" id="UP001193734"/>
    </source>
</evidence>
<proteinExistence type="predicted"/>
<name>A0ABX2AW57_9BACT</name>
<dbReference type="InterPro" id="IPR001769">
    <property type="entry name" value="Gingipain"/>
</dbReference>
<dbReference type="Gene3D" id="3.40.50.10390">
    <property type="entry name" value="Gingipain r, domain 1"/>
    <property type="match status" value="1"/>
</dbReference>
<evidence type="ECO:0000259" key="2">
    <source>
        <dbReference type="Pfam" id="PF01364"/>
    </source>
</evidence>
<protein>
    <recommendedName>
        <fullName evidence="2">Gingipain domain-containing protein</fullName>
    </recommendedName>
</protein>
<reference evidence="3 4" key="1">
    <citation type="submission" date="2020-05" db="EMBL/GenBank/DDBJ databases">
        <title>Distinct polysaccharide utilization as determinants for interspecies competition between intestinal Prevotella spp.</title>
        <authorList>
            <person name="Galvez E.J.C."/>
            <person name="Iljazovic A."/>
            <person name="Strowig T."/>
        </authorList>
    </citation>
    <scope>NUCLEOTIDE SEQUENCE [LARGE SCALE GENOMIC DNA]</scope>
    <source>
        <strain evidence="3 4">PROD</strain>
    </source>
</reference>
<dbReference type="Gene3D" id="3.40.50.1460">
    <property type="match status" value="1"/>
</dbReference>
<comment type="caution">
    <text evidence="3">The sequence shown here is derived from an EMBL/GenBank/DDBJ whole genome shotgun (WGS) entry which is preliminary data.</text>
</comment>
<feature type="domain" description="Gingipain" evidence="2">
    <location>
        <begin position="7"/>
        <end position="392"/>
    </location>
</feature>
<gene>
    <name evidence="3" type="ORF">HPS55_11905</name>
</gene>
<keyword evidence="4" id="KW-1185">Reference proteome</keyword>